<accession>A0A2G8QXG4</accession>
<dbReference type="Pfam" id="PF14872">
    <property type="entry name" value="GHL5"/>
    <property type="match status" value="1"/>
</dbReference>
<dbReference type="OrthoDB" id="434878at2"/>
<dbReference type="SUPFAM" id="SSF51445">
    <property type="entry name" value="(Trans)glycosidases"/>
    <property type="match status" value="1"/>
</dbReference>
<evidence type="ECO:0000313" key="1">
    <source>
        <dbReference type="EMBL" id="PIL13608.1"/>
    </source>
</evidence>
<reference evidence="1 2" key="1">
    <citation type="submission" date="2013-09" db="EMBL/GenBank/DDBJ databases">
        <title>Genome sequencing of Phaeobacter antarcticus sp. nov. SM1211.</title>
        <authorList>
            <person name="Zhang X.-Y."/>
            <person name="Liu C."/>
            <person name="Chen X.-L."/>
            <person name="Xie B.-B."/>
            <person name="Qin Q.-L."/>
            <person name="Rong J.-C."/>
            <person name="Zhang Y.-Z."/>
        </authorList>
    </citation>
    <scope>NUCLEOTIDE SEQUENCE [LARGE SCALE GENOMIC DNA]</scope>
    <source>
        <strain evidence="1 2">SM1211</strain>
    </source>
</reference>
<dbReference type="RefSeq" id="WP_099913658.1">
    <property type="nucleotide sequence ID" value="NZ_AWWI01000182.1"/>
</dbReference>
<dbReference type="InterPro" id="IPR017853">
    <property type="entry name" value="GH"/>
</dbReference>
<proteinExistence type="predicted"/>
<dbReference type="AlphaFoldDB" id="A0A2G8QXG4"/>
<sequence>MPLEDRISFDEAAAQARADSCHQTLMTAETRFDAETQIARQLGGQIDGDIAHFGFWVPELAENRVPSGDVFLEVLAPTVPLDLTVAHQDITFERSFVPVIRLDEHCFTAVRGMIAGHRDQIGDFYALTWRDSEGAWHRILDPLAMSLPFGVMAPAELYDIAAMQAGRTDTAYFENVRGDAPHKFGPPSNILQIHVPSATAGGTIASLTRQFQRLSERVSRDLPLEPADQLFMGYDSVQLLPVEPTTVYETGPDFWQETDDTETGVTVSLYRPDTTNWGYDIVISGMAAVNPVLLETGRPDELVDLACVLHNFPGKPKKLVFDVVYGHSDNQGLNALSHHFFAGPNMYGQNLDYQNAAVRAILLEMQRRKVDFGADGVRVDGAQDFKYWDPHAQVMVHDDDYLQSMADIVQEVAGTQYRPWFIFEDGRPWPDEDWELSSTYRSVIEKQRDDDVFQWGPLTFAHNTPFLYTFWLSKFWRIRECVSVGSNWISGTSNHDTLRRGTQVSPKMNINTGLGHTRMEILDKAYDNPAVHTLTYVGLPGVPMDFLNAMARGSWGFIRNQDDKYGVKVVAEEAISLKWQVDEYSYSIPSNFRRLKELGFETRSDLNRFCEFLPALVEVTEYDLEDIARLLNATDPKLAGPHYTVATLKQVSRAWMDDMHDYCNISHSLPGLDPVQSAYTLALREFRAARPWLRDNYGPRDHFGYVEPLNGRTVFTSLRHGPDGEQVFSVLHMEGKPTSDIDPLRMGVPGTEGFGWECSLRSPGIGLDYVSGPIILRDSMALVFTRKG</sequence>
<dbReference type="Proteomes" id="UP000231259">
    <property type="component" value="Unassembled WGS sequence"/>
</dbReference>
<evidence type="ECO:0000313" key="2">
    <source>
        <dbReference type="Proteomes" id="UP000231259"/>
    </source>
</evidence>
<dbReference type="EMBL" id="AWWI01000182">
    <property type="protein sequence ID" value="PIL13608.1"/>
    <property type="molecule type" value="Genomic_DNA"/>
</dbReference>
<organism evidence="1 2">
    <name type="scientific">Puniceibacterium antarcticum</name>
    <dbReference type="NCBI Taxonomy" id="1206336"/>
    <lineage>
        <taxon>Bacteria</taxon>
        <taxon>Pseudomonadati</taxon>
        <taxon>Pseudomonadota</taxon>
        <taxon>Alphaproteobacteria</taxon>
        <taxon>Rhodobacterales</taxon>
        <taxon>Paracoccaceae</taxon>
        <taxon>Puniceibacterium</taxon>
    </lineage>
</organism>
<keyword evidence="2" id="KW-1185">Reference proteome</keyword>
<dbReference type="Gene3D" id="3.20.20.80">
    <property type="entry name" value="Glycosidases"/>
    <property type="match status" value="1"/>
</dbReference>
<dbReference type="InterPro" id="IPR029457">
    <property type="entry name" value="GHL5"/>
</dbReference>
<gene>
    <name evidence="1" type="ORF">P775_26980</name>
</gene>
<name>A0A2G8QXG4_9RHOB</name>
<comment type="caution">
    <text evidence="1">The sequence shown here is derived from an EMBL/GenBank/DDBJ whole genome shotgun (WGS) entry which is preliminary data.</text>
</comment>
<protein>
    <submittedName>
        <fullName evidence="1">Uncharacterized protein</fullName>
    </submittedName>
</protein>